<reference evidence="1" key="1">
    <citation type="journal article" date="2022" name="bioRxiv">
        <title>Sequencing and chromosome-scale assembly of the giantPleurodeles waltlgenome.</title>
        <authorList>
            <person name="Brown T."/>
            <person name="Elewa A."/>
            <person name="Iarovenko S."/>
            <person name="Subramanian E."/>
            <person name="Araus A.J."/>
            <person name="Petzold A."/>
            <person name="Susuki M."/>
            <person name="Suzuki K.-i.T."/>
            <person name="Hayashi T."/>
            <person name="Toyoda A."/>
            <person name="Oliveira C."/>
            <person name="Osipova E."/>
            <person name="Leigh N.D."/>
            <person name="Simon A."/>
            <person name="Yun M.H."/>
        </authorList>
    </citation>
    <scope>NUCLEOTIDE SEQUENCE</scope>
    <source>
        <strain evidence="1">20211129_DDA</strain>
        <tissue evidence="1">Liver</tissue>
    </source>
</reference>
<proteinExistence type="predicted"/>
<evidence type="ECO:0000313" key="1">
    <source>
        <dbReference type="EMBL" id="KAJ1196351.1"/>
    </source>
</evidence>
<feature type="non-terminal residue" evidence="1">
    <location>
        <position position="1"/>
    </location>
</feature>
<accession>A0AAV7V6B8</accession>
<name>A0AAV7V6B8_PLEWA</name>
<dbReference type="EMBL" id="JANPWB010000003">
    <property type="protein sequence ID" value="KAJ1196351.1"/>
    <property type="molecule type" value="Genomic_DNA"/>
</dbReference>
<gene>
    <name evidence="1" type="ORF">NDU88_000222</name>
</gene>
<keyword evidence="2" id="KW-1185">Reference proteome</keyword>
<feature type="non-terminal residue" evidence="1">
    <location>
        <position position="84"/>
    </location>
</feature>
<dbReference type="AlphaFoldDB" id="A0AAV7V6B8"/>
<dbReference type="Proteomes" id="UP001066276">
    <property type="component" value="Chromosome 2_1"/>
</dbReference>
<organism evidence="1 2">
    <name type="scientific">Pleurodeles waltl</name>
    <name type="common">Iberian ribbed newt</name>
    <dbReference type="NCBI Taxonomy" id="8319"/>
    <lineage>
        <taxon>Eukaryota</taxon>
        <taxon>Metazoa</taxon>
        <taxon>Chordata</taxon>
        <taxon>Craniata</taxon>
        <taxon>Vertebrata</taxon>
        <taxon>Euteleostomi</taxon>
        <taxon>Amphibia</taxon>
        <taxon>Batrachia</taxon>
        <taxon>Caudata</taxon>
        <taxon>Salamandroidea</taxon>
        <taxon>Salamandridae</taxon>
        <taxon>Pleurodelinae</taxon>
        <taxon>Pleurodeles</taxon>
    </lineage>
</organism>
<protein>
    <submittedName>
        <fullName evidence="1">Uncharacterized protein</fullName>
    </submittedName>
</protein>
<evidence type="ECO:0000313" key="2">
    <source>
        <dbReference type="Proteomes" id="UP001066276"/>
    </source>
</evidence>
<comment type="caution">
    <text evidence="1">The sequence shown here is derived from an EMBL/GenBank/DDBJ whole genome shotgun (WGS) entry which is preliminary data.</text>
</comment>
<sequence>AFEFYGKWVCSADMPTASIHISWNSQTPAIFIPMPAGFGHAQLPVLQRVSHLTVSQRTEAWPCPLPRSCSFWPCPAPSTSACVP</sequence>